<evidence type="ECO:0000256" key="1">
    <source>
        <dbReference type="SAM" id="MobiDB-lite"/>
    </source>
</evidence>
<dbReference type="AlphaFoldDB" id="A0A0K9NWP9"/>
<name>A0A0K9NWP9_ZOSMR</name>
<dbReference type="EMBL" id="LFYR01001529">
    <property type="protein sequence ID" value="KMZ61186.1"/>
    <property type="molecule type" value="Genomic_DNA"/>
</dbReference>
<keyword evidence="3" id="KW-1185">Reference proteome</keyword>
<gene>
    <name evidence="2" type="ORF">ZOSMA_54G01170</name>
</gene>
<evidence type="ECO:0000313" key="2">
    <source>
        <dbReference type="EMBL" id="KMZ61186.1"/>
    </source>
</evidence>
<organism evidence="2 3">
    <name type="scientific">Zostera marina</name>
    <name type="common">Eelgrass</name>
    <dbReference type="NCBI Taxonomy" id="29655"/>
    <lineage>
        <taxon>Eukaryota</taxon>
        <taxon>Viridiplantae</taxon>
        <taxon>Streptophyta</taxon>
        <taxon>Embryophyta</taxon>
        <taxon>Tracheophyta</taxon>
        <taxon>Spermatophyta</taxon>
        <taxon>Magnoliopsida</taxon>
        <taxon>Liliopsida</taxon>
        <taxon>Zosteraceae</taxon>
        <taxon>Zostera</taxon>
    </lineage>
</organism>
<evidence type="ECO:0000313" key="3">
    <source>
        <dbReference type="Proteomes" id="UP000036987"/>
    </source>
</evidence>
<accession>A0A0K9NWP9</accession>
<comment type="caution">
    <text evidence="2">The sequence shown here is derived from an EMBL/GenBank/DDBJ whole genome shotgun (WGS) entry which is preliminary data.</text>
</comment>
<feature type="region of interest" description="Disordered" evidence="1">
    <location>
        <begin position="33"/>
        <end position="62"/>
    </location>
</feature>
<feature type="compositionally biased region" description="Basic and acidic residues" evidence="1">
    <location>
        <begin position="35"/>
        <end position="56"/>
    </location>
</feature>
<protein>
    <submittedName>
        <fullName evidence="2">Uncharacterized protein</fullName>
    </submittedName>
</protein>
<dbReference type="Proteomes" id="UP000036987">
    <property type="component" value="Unassembled WGS sequence"/>
</dbReference>
<sequence>MGSSSSVEGKGLKENKKTWFAKLIFAITKFTSSSSDKKFTGPEEKTIIASSKKDPGNQKCIL</sequence>
<proteinExistence type="predicted"/>
<reference evidence="3" key="1">
    <citation type="journal article" date="2016" name="Nature">
        <title>The genome of the seagrass Zostera marina reveals angiosperm adaptation to the sea.</title>
        <authorList>
            <person name="Olsen J.L."/>
            <person name="Rouze P."/>
            <person name="Verhelst B."/>
            <person name="Lin Y.-C."/>
            <person name="Bayer T."/>
            <person name="Collen J."/>
            <person name="Dattolo E."/>
            <person name="De Paoli E."/>
            <person name="Dittami S."/>
            <person name="Maumus F."/>
            <person name="Michel G."/>
            <person name="Kersting A."/>
            <person name="Lauritano C."/>
            <person name="Lohaus R."/>
            <person name="Toepel M."/>
            <person name="Tonon T."/>
            <person name="Vanneste K."/>
            <person name="Amirebrahimi M."/>
            <person name="Brakel J."/>
            <person name="Bostroem C."/>
            <person name="Chovatia M."/>
            <person name="Grimwood J."/>
            <person name="Jenkins J.W."/>
            <person name="Jueterbock A."/>
            <person name="Mraz A."/>
            <person name="Stam W.T."/>
            <person name="Tice H."/>
            <person name="Bornberg-Bauer E."/>
            <person name="Green P.J."/>
            <person name="Pearson G.A."/>
            <person name="Procaccini G."/>
            <person name="Duarte C.M."/>
            <person name="Schmutz J."/>
            <person name="Reusch T.B.H."/>
            <person name="Van de Peer Y."/>
        </authorList>
    </citation>
    <scope>NUCLEOTIDE SEQUENCE [LARGE SCALE GENOMIC DNA]</scope>
    <source>
        <strain evidence="3">cv. Finnish</strain>
    </source>
</reference>